<dbReference type="PANTHER" id="PTHR13600">
    <property type="entry name" value="LEUCINE CARBOXYL METHYLTRANSFERASE"/>
    <property type="match status" value="1"/>
</dbReference>
<feature type="binding site" evidence="9">
    <location>
        <position position="197"/>
    </location>
    <ligand>
        <name>S-adenosyl-L-methionine</name>
        <dbReference type="ChEBI" id="CHEBI:59789"/>
    </ligand>
</feature>
<sequence>MFPPPTKPQDADGSIRLTDNDAALARLSAVQKNYLSDLFIRFLVPRPHLQAPRPPLINIGTFVRTTAIDDLVHQWLSLSSNAGKKCQIVSLGAGSDTRFWRLATGPLKDQISAYMELDFPEVTTKKAMAIKKSKDLSAVLGDPNDIKLAQGGICLHAPKYHLLGTDLRKPMSENLGPLVSETTPLLDPSLPTLILSECVLCYMSVAESSAVLQWFREYFKNSVLGCVVYEMFGLEDAFGRVMVNNLKSRNVTLPGAEYSSDVNVLPKRYLDIGFTTSRALTLREIRRAYVEPEELERISGLEMLDEVEELDLVLQHYAIISSLAVSSQEGLSLWEQWGLRVKERKSEDD</sequence>
<dbReference type="InterPro" id="IPR016651">
    <property type="entry name" value="LCMT1"/>
</dbReference>
<dbReference type="PIRSF" id="PIRSF016305">
    <property type="entry name" value="LCM_mtfrase"/>
    <property type="match status" value="1"/>
</dbReference>
<comment type="catalytic activity">
    <reaction evidence="1 8">
        <text>[phosphatase 2A protein]-C-terminal L-leucine + S-adenosyl-L-methionine = [phosphatase 2A protein]-C-terminal L-leucine methyl ester + S-adenosyl-L-homocysteine</text>
        <dbReference type="Rhea" id="RHEA:48544"/>
        <dbReference type="Rhea" id="RHEA-COMP:12134"/>
        <dbReference type="Rhea" id="RHEA-COMP:12135"/>
        <dbReference type="ChEBI" id="CHEBI:57856"/>
        <dbReference type="ChEBI" id="CHEBI:59789"/>
        <dbReference type="ChEBI" id="CHEBI:90516"/>
        <dbReference type="ChEBI" id="CHEBI:90517"/>
        <dbReference type="EC" id="2.1.1.233"/>
    </reaction>
</comment>
<dbReference type="AlphaFoldDB" id="A0A8H5LHJ2"/>
<dbReference type="Pfam" id="PF04072">
    <property type="entry name" value="LCM"/>
    <property type="match status" value="1"/>
</dbReference>
<dbReference type="PANTHER" id="PTHR13600:SF21">
    <property type="entry name" value="LEUCINE CARBOXYL METHYLTRANSFERASE 1"/>
    <property type="match status" value="1"/>
</dbReference>
<evidence type="ECO:0000256" key="3">
    <source>
        <dbReference type="ARBA" id="ARBA00012834"/>
    </source>
</evidence>
<protein>
    <recommendedName>
        <fullName evidence="4 8">Leucine carboxyl methyltransferase 1</fullName>
        <ecNumber evidence="3 8">2.1.1.233</ecNumber>
    </recommendedName>
</protein>
<evidence type="ECO:0000256" key="1">
    <source>
        <dbReference type="ARBA" id="ARBA00000724"/>
    </source>
</evidence>
<keyword evidence="11" id="KW-1185">Reference proteome</keyword>
<evidence type="ECO:0000256" key="7">
    <source>
        <dbReference type="ARBA" id="ARBA00022691"/>
    </source>
</evidence>
<dbReference type="EC" id="2.1.1.233" evidence="3 8"/>
<dbReference type="EMBL" id="JAACJM010000052">
    <property type="protein sequence ID" value="KAF5357354.1"/>
    <property type="molecule type" value="Genomic_DNA"/>
</dbReference>
<evidence type="ECO:0000256" key="6">
    <source>
        <dbReference type="ARBA" id="ARBA00022679"/>
    </source>
</evidence>
<evidence type="ECO:0000313" key="10">
    <source>
        <dbReference type="EMBL" id="KAF5357354.1"/>
    </source>
</evidence>
<evidence type="ECO:0000256" key="9">
    <source>
        <dbReference type="PIRSR" id="PIRSR016305-1"/>
    </source>
</evidence>
<comment type="similarity">
    <text evidence="2 8">Belongs to the methyltransferase superfamily. LCMT family.</text>
</comment>
<gene>
    <name evidence="10" type="ORF">D9758_005884</name>
</gene>
<feature type="binding site" evidence="9">
    <location>
        <begin position="166"/>
        <end position="167"/>
    </location>
    <ligand>
        <name>S-adenosyl-L-methionine</name>
        <dbReference type="ChEBI" id="CHEBI:59789"/>
    </ligand>
</feature>
<feature type="binding site" evidence="9">
    <location>
        <position position="64"/>
    </location>
    <ligand>
        <name>S-adenosyl-L-methionine</name>
        <dbReference type="ChEBI" id="CHEBI:59789"/>
    </ligand>
</feature>
<dbReference type="GO" id="GO:0032259">
    <property type="term" value="P:methylation"/>
    <property type="evidence" value="ECO:0007669"/>
    <property type="project" value="UniProtKB-KW"/>
</dbReference>
<dbReference type="OrthoDB" id="203237at2759"/>
<keyword evidence="7 8" id="KW-0949">S-adenosyl-L-methionine</keyword>
<keyword evidence="6 8" id="KW-0808">Transferase</keyword>
<dbReference type="InterPro" id="IPR029063">
    <property type="entry name" value="SAM-dependent_MTases_sf"/>
</dbReference>
<evidence type="ECO:0000313" key="11">
    <source>
        <dbReference type="Proteomes" id="UP000559256"/>
    </source>
</evidence>
<dbReference type="SUPFAM" id="SSF53335">
    <property type="entry name" value="S-adenosyl-L-methionine-dependent methyltransferases"/>
    <property type="match status" value="1"/>
</dbReference>
<evidence type="ECO:0000256" key="8">
    <source>
        <dbReference type="PIRNR" id="PIRNR016305"/>
    </source>
</evidence>
<name>A0A8H5LHJ2_9AGAR</name>
<reference evidence="10 11" key="1">
    <citation type="journal article" date="2020" name="ISME J.">
        <title>Uncovering the hidden diversity of litter-decomposition mechanisms in mushroom-forming fungi.</title>
        <authorList>
            <person name="Floudas D."/>
            <person name="Bentzer J."/>
            <person name="Ahren D."/>
            <person name="Johansson T."/>
            <person name="Persson P."/>
            <person name="Tunlid A."/>
        </authorList>
    </citation>
    <scope>NUCLEOTIDE SEQUENCE [LARGE SCALE GENOMIC DNA]</scope>
    <source>
        <strain evidence="10 11">CBS 291.85</strain>
    </source>
</reference>
<comment type="caution">
    <text evidence="10">The sequence shown here is derived from an EMBL/GenBank/DDBJ whole genome shotgun (WGS) entry which is preliminary data.</text>
</comment>
<feature type="binding site" evidence="9">
    <location>
        <position position="92"/>
    </location>
    <ligand>
        <name>S-adenosyl-L-methionine</name>
        <dbReference type="ChEBI" id="CHEBI:59789"/>
    </ligand>
</feature>
<dbReference type="GO" id="GO:0018423">
    <property type="term" value="F:protein C-terminal leucine carboxyl O-methyltransferase activity"/>
    <property type="evidence" value="ECO:0007669"/>
    <property type="project" value="UniProtKB-EC"/>
</dbReference>
<dbReference type="InterPro" id="IPR007213">
    <property type="entry name" value="Ppm1/Ppm2/Tcmp"/>
</dbReference>
<evidence type="ECO:0000256" key="5">
    <source>
        <dbReference type="ARBA" id="ARBA00022603"/>
    </source>
</evidence>
<dbReference type="Gene3D" id="3.40.50.150">
    <property type="entry name" value="Vaccinia Virus protein VP39"/>
    <property type="match status" value="1"/>
</dbReference>
<comment type="function">
    <text evidence="8">Methylates the carboxyl group of the C-terminal leucine residue of protein phosphatase 2A catalytic subunits to form alpha-leucine ester residues.</text>
</comment>
<dbReference type="Proteomes" id="UP000559256">
    <property type="component" value="Unassembled WGS sequence"/>
</dbReference>
<evidence type="ECO:0000256" key="4">
    <source>
        <dbReference type="ARBA" id="ARBA00017497"/>
    </source>
</evidence>
<accession>A0A8H5LHJ2</accession>
<organism evidence="10 11">
    <name type="scientific">Tetrapyrgos nigripes</name>
    <dbReference type="NCBI Taxonomy" id="182062"/>
    <lineage>
        <taxon>Eukaryota</taxon>
        <taxon>Fungi</taxon>
        <taxon>Dikarya</taxon>
        <taxon>Basidiomycota</taxon>
        <taxon>Agaricomycotina</taxon>
        <taxon>Agaricomycetes</taxon>
        <taxon>Agaricomycetidae</taxon>
        <taxon>Agaricales</taxon>
        <taxon>Marasmiineae</taxon>
        <taxon>Marasmiaceae</taxon>
        <taxon>Tetrapyrgos</taxon>
    </lineage>
</organism>
<evidence type="ECO:0000256" key="2">
    <source>
        <dbReference type="ARBA" id="ARBA00010703"/>
    </source>
</evidence>
<proteinExistence type="inferred from homology"/>
<keyword evidence="5 8" id="KW-0489">Methyltransferase</keyword>